<feature type="region of interest" description="Disordered" evidence="1">
    <location>
        <begin position="1"/>
        <end position="75"/>
    </location>
</feature>
<evidence type="ECO:0000313" key="3">
    <source>
        <dbReference type="Proteomes" id="UP000272888"/>
    </source>
</evidence>
<sequence length="457" mass="49214">MSPPKIGPRAASTPRLPEPAVPPRPRNQVKPEPRNQGTSLFESPKAQKKAPVALSTPTAAPQGSGPRPTPGTYPTAADVAKISAMTDPVERNLAITQGYHDLSDAMGTLLGKENANWSTFATWASKQAGASIRQEDMPKLFVDALKGGGVVGEAMSRVDDVLRKLGLPTLPLGDIAKAGSDALNNVSKAIADGNQFVFKEVGHEFARFVETFQGDTQLDPAKLQKYLDGFAQDKPLLKQAFGDYAQAMFEKDPNKKAELMLRANDTVGLHEQTQLQSYVEKALNSPVKDVFRNILDKTIEAGANALPFPANLAAKAAIKSGVVDLAVNPLVDKLADVFRGIATEHMMKLAVPGGALKLGNDLPPPPGMEKTIFPPHLRTIEDPKLRELLGRLDSSPDSLKGTAAKDWSKLDQRMNYIVDLFRTRQADPHLFDQPFGKEAHYPVAPPAPKQAPAPAVS</sequence>
<keyword evidence="3" id="KW-1185">Reference proteome</keyword>
<gene>
    <name evidence="2" type="ORF">D7V93_09465</name>
</gene>
<evidence type="ECO:0000313" key="2">
    <source>
        <dbReference type="EMBL" id="RKH62882.1"/>
    </source>
</evidence>
<accession>A0A3A8QDI8</accession>
<reference evidence="3" key="1">
    <citation type="submission" date="2018-09" db="EMBL/GenBank/DDBJ databases">
        <authorList>
            <person name="Livingstone P.G."/>
            <person name="Whitworth D.E."/>
        </authorList>
    </citation>
    <scope>NUCLEOTIDE SEQUENCE [LARGE SCALE GENOMIC DNA]</scope>
    <source>
        <strain evidence="3">CA051B</strain>
    </source>
</reference>
<name>A0A3A8QDI8_9BACT</name>
<organism evidence="2 3">
    <name type="scientific">Corallococcus llansteffanensis</name>
    <dbReference type="NCBI Taxonomy" id="2316731"/>
    <lineage>
        <taxon>Bacteria</taxon>
        <taxon>Pseudomonadati</taxon>
        <taxon>Myxococcota</taxon>
        <taxon>Myxococcia</taxon>
        <taxon>Myxococcales</taxon>
        <taxon>Cystobacterineae</taxon>
        <taxon>Myxococcaceae</taxon>
        <taxon>Corallococcus</taxon>
    </lineage>
</organism>
<dbReference type="AlphaFoldDB" id="A0A3A8QDI8"/>
<dbReference type="EMBL" id="RAWB01000072">
    <property type="protein sequence ID" value="RKH62882.1"/>
    <property type="molecule type" value="Genomic_DNA"/>
</dbReference>
<feature type="region of interest" description="Disordered" evidence="1">
    <location>
        <begin position="432"/>
        <end position="457"/>
    </location>
</feature>
<dbReference type="RefSeq" id="WP_120643074.1">
    <property type="nucleotide sequence ID" value="NZ_RAWB01000072.1"/>
</dbReference>
<comment type="caution">
    <text evidence="2">The sequence shown here is derived from an EMBL/GenBank/DDBJ whole genome shotgun (WGS) entry which is preliminary data.</text>
</comment>
<feature type="compositionally biased region" description="Pro residues" evidence="1">
    <location>
        <begin position="16"/>
        <end position="25"/>
    </location>
</feature>
<proteinExistence type="predicted"/>
<protein>
    <submittedName>
        <fullName evidence="2">Uncharacterized protein</fullName>
    </submittedName>
</protein>
<dbReference type="Proteomes" id="UP000272888">
    <property type="component" value="Unassembled WGS sequence"/>
</dbReference>
<evidence type="ECO:0000256" key="1">
    <source>
        <dbReference type="SAM" id="MobiDB-lite"/>
    </source>
</evidence>